<keyword evidence="2" id="KW-0812">Transmembrane</keyword>
<evidence type="ECO:0000313" key="3">
    <source>
        <dbReference type="EMBL" id="KAG8186472.1"/>
    </source>
</evidence>
<evidence type="ECO:0000256" key="1">
    <source>
        <dbReference type="SAM" id="MobiDB-lite"/>
    </source>
</evidence>
<organism evidence="3 4">
    <name type="scientific">Oedothorax gibbosus</name>
    <dbReference type="NCBI Taxonomy" id="931172"/>
    <lineage>
        <taxon>Eukaryota</taxon>
        <taxon>Metazoa</taxon>
        <taxon>Ecdysozoa</taxon>
        <taxon>Arthropoda</taxon>
        <taxon>Chelicerata</taxon>
        <taxon>Arachnida</taxon>
        <taxon>Araneae</taxon>
        <taxon>Araneomorphae</taxon>
        <taxon>Entelegynae</taxon>
        <taxon>Araneoidea</taxon>
        <taxon>Linyphiidae</taxon>
        <taxon>Erigoninae</taxon>
        <taxon>Oedothorax</taxon>
    </lineage>
</organism>
<evidence type="ECO:0000313" key="4">
    <source>
        <dbReference type="Proteomes" id="UP000827092"/>
    </source>
</evidence>
<name>A0AAV6UPV4_9ARAC</name>
<dbReference type="AlphaFoldDB" id="A0AAV6UPV4"/>
<evidence type="ECO:0000256" key="2">
    <source>
        <dbReference type="SAM" id="Phobius"/>
    </source>
</evidence>
<dbReference type="Proteomes" id="UP000827092">
    <property type="component" value="Unassembled WGS sequence"/>
</dbReference>
<reference evidence="3 4" key="1">
    <citation type="journal article" date="2022" name="Nat. Ecol. Evol.">
        <title>A masculinizing supergene underlies an exaggerated male reproductive morph in a spider.</title>
        <authorList>
            <person name="Hendrickx F."/>
            <person name="De Corte Z."/>
            <person name="Sonet G."/>
            <person name="Van Belleghem S.M."/>
            <person name="Kostlbacher S."/>
            <person name="Vangestel C."/>
        </authorList>
    </citation>
    <scope>NUCLEOTIDE SEQUENCE [LARGE SCALE GENOMIC DNA]</scope>
    <source>
        <strain evidence="3">W744_W776</strain>
    </source>
</reference>
<protein>
    <submittedName>
        <fullName evidence="3">Uncharacterized protein</fullName>
    </submittedName>
</protein>
<gene>
    <name evidence="3" type="ORF">JTE90_009231</name>
</gene>
<feature type="compositionally biased region" description="Basic residues" evidence="1">
    <location>
        <begin position="1"/>
        <end position="10"/>
    </location>
</feature>
<feature type="transmembrane region" description="Helical" evidence="2">
    <location>
        <begin position="90"/>
        <end position="107"/>
    </location>
</feature>
<sequence>MKNNGKKKTSKNSVTKNGGQKQQRSGKTEVFSEEKKEERDNMILIFPIEQLKDKKKRQLKLKSKNSYNKKKNKQLQFIQRMSDIIFSRKACVGFYVLIWLMFPYFLSTDDIVKLRIRNVPHPEIPSVELVSVLFQRLMNYLMIPLLFCLEFGKTVLLRLCE</sequence>
<feature type="compositionally biased region" description="Basic and acidic residues" evidence="1">
    <location>
        <begin position="26"/>
        <end position="36"/>
    </location>
</feature>
<keyword evidence="4" id="KW-1185">Reference proteome</keyword>
<keyword evidence="2" id="KW-0472">Membrane</keyword>
<keyword evidence="2" id="KW-1133">Transmembrane helix</keyword>
<feature type="transmembrane region" description="Helical" evidence="2">
    <location>
        <begin position="127"/>
        <end position="149"/>
    </location>
</feature>
<accession>A0AAV6UPV4</accession>
<proteinExistence type="predicted"/>
<dbReference type="EMBL" id="JAFNEN010000300">
    <property type="protein sequence ID" value="KAG8186472.1"/>
    <property type="molecule type" value="Genomic_DNA"/>
</dbReference>
<comment type="caution">
    <text evidence="3">The sequence shown here is derived from an EMBL/GenBank/DDBJ whole genome shotgun (WGS) entry which is preliminary data.</text>
</comment>
<feature type="region of interest" description="Disordered" evidence="1">
    <location>
        <begin position="1"/>
        <end position="36"/>
    </location>
</feature>